<evidence type="ECO:0000256" key="10">
    <source>
        <dbReference type="RuleBase" id="RU004106"/>
    </source>
</evidence>
<evidence type="ECO:0000256" key="4">
    <source>
        <dbReference type="ARBA" id="ARBA00012874"/>
    </source>
</evidence>
<dbReference type="PANTHER" id="PTHR42743:SF10">
    <property type="entry name" value="D-ALANINE AMINOTRANSFERASE"/>
    <property type="match status" value="1"/>
</dbReference>
<evidence type="ECO:0000256" key="5">
    <source>
        <dbReference type="ARBA" id="ARBA00021779"/>
    </source>
</evidence>
<dbReference type="InterPro" id="IPR050571">
    <property type="entry name" value="Class-IV_PLP-Dep_Aminotrnsfr"/>
</dbReference>
<organism evidence="13 14">
    <name type="scientific">Sutcliffiella rhizosphaerae</name>
    <dbReference type="NCBI Taxonomy" id="2880967"/>
    <lineage>
        <taxon>Bacteria</taxon>
        <taxon>Bacillati</taxon>
        <taxon>Bacillota</taxon>
        <taxon>Bacilli</taxon>
        <taxon>Bacillales</taxon>
        <taxon>Bacillaceae</taxon>
        <taxon>Sutcliffiella</taxon>
    </lineage>
</organism>
<evidence type="ECO:0000256" key="3">
    <source>
        <dbReference type="ARBA" id="ARBA00011738"/>
    </source>
</evidence>
<keyword evidence="8 11" id="KW-0663">Pyridoxal phosphate</keyword>
<comment type="function">
    <text evidence="12">Acts on the D-isomers of alanine, leucine, aspartate, glutamate, aminobutyrate, norvaline and asparagine. The enzyme transfers an amino group from a substrate D-amino acid to the pyridoxal phosphate cofactor to form pyridoxamine and an alpha-keto acid in the first half-reaction.</text>
</comment>
<evidence type="ECO:0000256" key="9">
    <source>
        <dbReference type="ARBA" id="ARBA00047911"/>
    </source>
</evidence>
<comment type="catalytic activity">
    <reaction evidence="9 12">
        <text>D-alanine + 2-oxoglutarate = D-glutamate + pyruvate</text>
        <dbReference type="Rhea" id="RHEA:15869"/>
        <dbReference type="ChEBI" id="CHEBI:15361"/>
        <dbReference type="ChEBI" id="CHEBI:16810"/>
        <dbReference type="ChEBI" id="CHEBI:29986"/>
        <dbReference type="ChEBI" id="CHEBI:57416"/>
        <dbReference type="EC" id="2.6.1.21"/>
    </reaction>
</comment>
<dbReference type="InterPro" id="IPR001544">
    <property type="entry name" value="Aminotrans_IV"/>
</dbReference>
<dbReference type="Proteomes" id="UP000789833">
    <property type="component" value="Unassembled WGS sequence"/>
</dbReference>
<keyword evidence="14" id="KW-1185">Reference proteome</keyword>
<dbReference type="Pfam" id="PF01063">
    <property type="entry name" value="Aminotran_4"/>
    <property type="match status" value="1"/>
</dbReference>
<comment type="cofactor">
    <cofactor evidence="1 11">
        <name>pyridoxal 5'-phosphate</name>
        <dbReference type="ChEBI" id="CHEBI:597326"/>
    </cofactor>
</comment>
<evidence type="ECO:0000256" key="1">
    <source>
        <dbReference type="ARBA" id="ARBA00001933"/>
    </source>
</evidence>
<dbReference type="InterPro" id="IPR005784">
    <property type="entry name" value="D_amino_transT"/>
</dbReference>
<comment type="similarity">
    <text evidence="2 10">Belongs to the class-IV pyridoxal-phosphate-dependent aminotransferase family.</text>
</comment>
<dbReference type="EC" id="2.6.1.21" evidence="4 12"/>
<comment type="subunit">
    <text evidence="3">Homodimer.</text>
</comment>
<dbReference type="EMBL" id="CAKJTJ010000012">
    <property type="protein sequence ID" value="CAG9621629.1"/>
    <property type="molecule type" value="Genomic_DNA"/>
</dbReference>
<evidence type="ECO:0000256" key="7">
    <source>
        <dbReference type="ARBA" id="ARBA00022679"/>
    </source>
</evidence>
<dbReference type="GO" id="GO:0047810">
    <property type="term" value="F:D-alanine-2-oxoglutarate aminotransferase activity"/>
    <property type="evidence" value="ECO:0007669"/>
    <property type="project" value="UniProtKB-EC"/>
</dbReference>
<evidence type="ECO:0000256" key="6">
    <source>
        <dbReference type="ARBA" id="ARBA00022576"/>
    </source>
</evidence>
<sequence length="285" mass="32394">MKVLVNESILDKEAVKIDFEDRGYQFGDGVYEVINIYNGVPFTFNEHIERLYRSAQEIGMSIPYSPEKLKENLMSLLDANNVIQGGLYLQITRGTAPRTHHYDEAIESKLIAYPLPHKDVLAPQTNGVTAITEEDLRWLRCDIKSLNLLYNIMSKQKAAKAGAFETILIREEIVTEGTSSNIFIVKDGMVKTHPANNKILNGITRMKLLQIVDQHAWEYQLEPFTKSELLEADEVFLTSTTSEIMPIIKVDDVVFHDGIPGPMTQKLQSAFREAVEKDIQSYEKE</sequence>
<keyword evidence="7 13" id="KW-0808">Transferase</keyword>
<dbReference type="InterPro" id="IPR043132">
    <property type="entry name" value="BCAT-like_C"/>
</dbReference>
<evidence type="ECO:0000256" key="12">
    <source>
        <dbReference type="RuleBase" id="RU004520"/>
    </source>
</evidence>
<evidence type="ECO:0000313" key="13">
    <source>
        <dbReference type="EMBL" id="CAG9621629.1"/>
    </source>
</evidence>
<evidence type="ECO:0000256" key="11">
    <source>
        <dbReference type="RuleBase" id="RU004516"/>
    </source>
</evidence>
<dbReference type="PANTHER" id="PTHR42743">
    <property type="entry name" value="AMINO-ACID AMINOTRANSFERASE"/>
    <property type="match status" value="1"/>
</dbReference>
<reference evidence="13 14" key="1">
    <citation type="submission" date="2021-10" db="EMBL/GenBank/DDBJ databases">
        <authorList>
            <person name="Criscuolo A."/>
        </authorList>
    </citation>
    <scope>NUCLEOTIDE SEQUENCE [LARGE SCALE GENOMIC DNA]</scope>
    <source>
        <strain evidence="14">CIP 111883</strain>
    </source>
</reference>
<name>A0ABN8A951_9BACI</name>
<dbReference type="InterPro" id="IPR043131">
    <property type="entry name" value="BCAT-like_N"/>
</dbReference>
<accession>A0ABN8A951</accession>
<dbReference type="RefSeq" id="WP_230501514.1">
    <property type="nucleotide sequence ID" value="NZ_CAKJTJ010000012.1"/>
</dbReference>
<gene>
    <name evidence="13" type="primary">dat_1</name>
    <name evidence="13" type="ORF">BACCIP111883_02402</name>
</gene>
<dbReference type="PROSITE" id="PS00770">
    <property type="entry name" value="AA_TRANSFER_CLASS_4"/>
    <property type="match status" value="1"/>
</dbReference>
<protein>
    <recommendedName>
        <fullName evidence="5 12">D-alanine aminotransferase</fullName>
        <ecNumber evidence="4 12">2.6.1.21</ecNumber>
    </recommendedName>
</protein>
<dbReference type="NCBIfam" id="TIGR01121">
    <property type="entry name" value="D_amino_aminoT"/>
    <property type="match status" value="1"/>
</dbReference>
<evidence type="ECO:0000256" key="2">
    <source>
        <dbReference type="ARBA" id="ARBA00009320"/>
    </source>
</evidence>
<dbReference type="InterPro" id="IPR018300">
    <property type="entry name" value="Aminotrans_IV_CS"/>
</dbReference>
<dbReference type="InterPro" id="IPR036038">
    <property type="entry name" value="Aminotransferase-like"/>
</dbReference>
<dbReference type="Gene3D" id="3.30.470.10">
    <property type="match status" value="1"/>
</dbReference>
<evidence type="ECO:0000256" key="8">
    <source>
        <dbReference type="ARBA" id="ARBA00022898"/>
    </source>
</evidence>
<dbReference type="SUPFAM" id="SSF56752">
    <property type="entry name" value="D-aminoacid aminotransferase-like PLP-dependent enzymes"/>
    <property type="match status" value="1"/>
</dbReference>
<comment type="caution">
    <text evidence="13">The sequence shown here is derived from an EMBL/GenBank/DDBJ whole genome shotgun (WGS) entry which is preliminary data.</text>
</comment>
<dbReference type="CDD" id="cd01558">
    <property type="entry name" value="D-AAT_like"/>
    <property type="match status" value="1"/>
</dbReference>
<evidence type="ECO:0000313" key="14">
    <source>
        <dbReference type="Proteomes" id="UP000789833"/>
    </source>
</evidence>
<keyword evidence="6 13" id="KW-0032">Aminotransferase</keyword>
<dbReference type="Gene3D" id="3.20.10.10">
    <property type="entry name" value="D-amino Acid Aminotransferase, subunit A, domain 2"/>
    <property type="match status" value="1"/>
</dbReference>
<proteinExistence type="inferred from homology"/>